<dbReference type="AlphaFoldDB" id="A0A2N1J6S1"/>
<dbReference type="GO" id="GO:0016301">
    <property type="term" value="F:kinase activity"/>
    <property type="evidence" value="ECO:0007669"/>
    <property type="project" value="UniProtKB-KW"/>
</dbReference>
<dbReference type="InterPro" id="IPR029063">
    <property type="entry name" value="SAM-dependent_MTases_sf"/>
</dbReference>
<keyword evidence="1" id="KW-0808">Transferase</keyword>
<accession>A0A2N1J6S1</accession>
<dbReference type="CDD" id="cd02440">
    <property type="entry name" value="AdoMet_MTases"/>
    <property type="match status" value="1"/>
</dbReference>
<dbReference type="EMBL" id="NXIF01000002">
    <property type="protein sequence ID" value="PKI82253.1"/>
    <property type="molecule type" value="Genomic_DNA"/>
</dbReference>
<dbReference type="RefSeq" id="WP_101183207.1">
    <property type="nucleotide sequence ID" value="NZ_CP031218.1"/>
</dbReference>
<dbReference type="PANTHER" id="PTHR14614">
    <property type="entry name" value="HEPATOCELLULAR CARCINOMA-ASSOCIATED ANTIGEN"/>
    <property type="match status" value="1"/>
</dbReference>
<sequence length="217" mass="24648">MIQNNYKIKYETVEVGTLDIHLKTLKNKQQFFDKNNVAQKLGISSAQWPIFGVLWDAGKVLANLMLTYEIKGKRILELGCGLGLASLVLNKREANITATDYHPEVENFLKYNCSLNSKKLIPYFQASWDATKATVEKFDLIIGSDVLYERTHVNLLSSFINLYANKNCEVVIIDPLRGNHNAFCKKMGTFGFSARKEKPIANYLAKAFKGNILYLNR</sequence>
<dbReference type="Proteomes" id="UP000233248">
    <property type="component" value="Unassembled WGS sequence"/>
</dbReference>
<evidence type="ECO:0000313" key="2">
    <source>
        <dbReference type="Proteomes" id="UP000233248"/>
    </source>
</evidence>
<proteinExistence type="predicted"/>
<gene>
    <name evidence="1" type="ORF">CP960_00435</name>
</gene>
<dbReference type="PANTHER" id="PTHR14614:SF130">
    <property type="entry name" value="PROTEIN-LYSINE N-METHYLTRANSFERASE EEF2KMT"/>
    <property type="match status" value="1"/>
</dbReference>
<dbReference type="Pfam" id="PF10294">
    <property type="entry name" value="Methyltransf_16"/>
    <property type="match status" value="1"/>
</dbReference>
<organism evidence="1 2">
    <name type="scientific">Malaciobacter halophilus</name>
    <dbReference type="NCBI Taxonomy" id="197482"/>
    <lineage>
        <taxon>Bacteria</taxon>
        <taxon>Pseudomonadati</taxon>
        <taxon>Campylobacterota</taxon>
        <taxon>Epsilonproteobacteria</taxon>
        <taxon>Campylobacterales</taxon>
        <taxon>Arcobacteraceae</taxon>
        <taxon>Malaciobacter</taxon>
    </lineage>
</organism>
<protein>
    <submittedName>
        <fullName evidence="1">Histidine kinase</fullName>
    </submittedName>
</protein>
<evidence type="ECO:0000313" key="1">
    <source>
        <dbReference type="EMBL" id="PKI82253.1"/>
    </source>
</evidence>
<keyword evidence="2" id="KW-1185">Reference proteome</keyword>
<comment type="caution">
    <text evidence="1">The sequence shown here is derived from an EMBL/GenBank/DDBJ whole genome shotgun (WGS) entry which is preliminary data.</text>
</comment>
<dbReference type="SUPFAM" id="SSF53335">
    <property type="entry name" value="S-adenosyl-L-methionine-dependent methyltransferases"/>
    <property type="match status" value="1"/>
</dbReference>
<dbReference type="Gene3D" id="3.40.50.150">
    <property type="entry name" value="Vaccinia Virus protein VP39"/>
    <property type="match status" value="1"/>
</dbReference>
<keyword evidence="1" id="KW-0418">Kinase</keyword>
<reference evidence="1 2" key="1">
    <citation type="submission" date="2017-09" db="EMBL/GenBank/DDBJ databases">
        <title>Genomics of the genus Arcobacter.</title>
        <authorList>
            <person name="Perez-Cataluna A."/>
            <person name="Figueras M.J."/>
            <person name="Salas-Masso N."/>
        </authorList>
    </citation>
    <scope>NUCLEOTIDE SEQUENCE [LARGE SCALE GENOMIC DNA]</scope>
    <source>
        <strain evidence="1 2">DSM 18005</strain>
    </source>
</reference>
<dbReference type="OrthoDB" id="264333at2"/>
<dbReference type="KEGG" id="ahs:AHALO_1675"/>
<name>A0A2N1J6S1_9BACT</name>
<dbReference type="InterPro" id="IPR019410">
    <property type="entry name" value="Methyltransf_16"/>
</dbReference>